<evidence type="ECO:0000256" key="7">
    <source>
        <dbReference type="ARBA" id="ARBA00022516"/>
    </source>
</evidence>
<feature type="domain" description="CoA carboxyltransferase C-terminal" evidence="20">
    <location>
        <begin position="290"/>
        <end position="535"/>
    </location>
</feature>
<proteinExistence type="inferred from homology"/>
<evidence type="ECO:0000256" key="3">
    <source>
        <dbReference type="ARBA" id="ARBA00006276"/>
    </source>
</evidence>
<reference evidence="21 22" key="1">
    <citation type="submission" date="2020-07" db="EMBL/GenBank/DDBJ databases">
        <title>Sequencing the genomes of 1000 actinobacteria strains.</title>
        <authorList>
            <person name="Klenk H.-P."/>
        </authorList>
    </citation>
    <scope>NUCLEOTIDE SEQUENCE [LARGE SCALE GENOMIC DNA]</scope>
    <source>
        <strain evidence="21 22">DSM 45975</strain>
    </source>
</reference>
<feature type="binding site" evidence="18">
    <location>
        <position position="24"/>
    </location>
    <ligand>
        <name>Zn(2+)</name>
        <dbReference type="ChEBI" id="CHEBI:29105"/>
    </ligand>
</feature>
<keyword evidence="18" id="KW-0479">Metal-binding</keyword>
<dbReference type="PANTHER" id="PTHR42853">
    <property type="entry name" value="ACETYL-COENZYME A CARBOXYLASE CARBOXYL TRANSFERASE SUBUNIT ALPHA"/>
    <property type="match status" value="1"/>
</dbReference>
<dbReference type="PRINTS" id="PR01070">
    <property type="entry name" value="ACCCTRFRASEB"/>
</dbReference>
<dbReference type="Proteomes" id="UP000569329">
    <property type="component" value="Unassembled WGS sequence"/>
</dbReference>
<accession>A0A839DZE2</accession>
<evidence type="ECO:0000313" key="22">
    <source>
        <dbReference type="Proteomes" id="UP000569329"/>
    </source>
</evidence>
<keyword evidence="12 17" id="KW-0067">ATP-binding</keyword>
<dbReference type="Pfam" id="PF01039">
    <property type="entry name" value="Carboxyl_trans"/>
    <property type="match status" value="1"/>
</dbReference>
<evidence type="ECO:0000256" key="12">
    <source>
        <dbReference type="ARBA" id="ARBA00022840"/>
    </source>
</evidence>
<comment type="subcellular location">
    <subcellularLocation>
        <location evidence="1 17">Cytoplasm</location>
    </subcellularLocation>
</comment>
<feature type="binding site" evidence="18">
    <location>
        <position position="40"/>
    </location>
    <ligand>
        <name>Zn(2+)</name>
        <dbReference type="ChEBI" id="CHEBI:29105"/>
    </ligand>
</feature>
<keyword evidence="8 17" id="KW-0808">Transferase</keyword>
<feature type="zinc finger region" description="C4-type" evidence="18">
    <location>
        <begin position="21"/>
        <end position="43"/>
    </location>
</feature>
<dbReference type="GO" id="GO:0009317">
    <property type="term" value="C:acetyl-CoA carboxylase complex"/>
    <property type="evidence" value="ECO:0007669"/>
    <property type="project" value="InterPro"/>
</dbReference>
<comment type="similarity">
    <text evidence="18">Belongs to the AccD/PCCB family.</text>
</comment>
<dbReference type="GO" id="GO:2001295">
    <property type="term" value="P:malonyl-CoA biosynthetic process"/>
    <property type="evidence" value="ECO:0007669"/>
    <property type="project" value="UniProtKB-UniRule"/>
</dbReference>
<dbReference type="HAMAP" id="MF_01395">
    <property type="entry name" value="AcetylCoA_CT_beta"/>
    <property type="match status" value="1"/>
</dbReference>
<evidence type="ECO:0000256" key="4">
    <source>
        <dbReference type="ARBA" id="ARBA00010284"/>
    </source>
</evidence>
<dbReference type="SUPFAM" id="SSF52096">
    <property type="entry name" value="ClpP/crotonase"/>
    <property type="match status" value="2"/>
</dbReference>
<organism evidence="21 22">
    <name type="scientific">Halosaccharopolyspora lacisalsi</name>
    <dbReference type="NCBI Taxonomy" id="1000566"/>
    <lineage>
        <taxon>Bacteria</taxon>
        <taxon>Bacillati</taxon>
        <taxon>Actinomycetota</taxon>
        <taxon>Actinomycetes</taxon>
        <taxon>Pseudonocardiales</taxon>
        <taxon>Pseudonocardiaceae</taxon>
        <taxon>Halosaccharopolyspora</taxon>
    </lineage>
</organism>
<comment type="subunit">
    <text evidence="5">Acetyl-CoA carboxylase is a heterotetramer composed of biotin carboxyl carrier protein (AccB), biotin carboxylase (AccC) and two subunits of ACCase subunit beta/alpha.</text>
</comment>
<protein>
    <recommendedName>
        <fullName evidence="17 18">Multifunctional fusion protein</fullName>
    </recommendedName>
    <domain>
        <recommendedName>
            <fullName evidence="17">Acetyl-coenzyme A carboxylase carboxyl transferase subunit alpha</fullName>
            <shortName evidence="17">ACCase subunit alpha</shortName>
            <shortName evidence="17">Acetyl-CoA carboxylase carboxyltransferase subunit alpha</shortName>
            <ecNumber evidence="17">2.1.3.15</ecNumber>
        </recommendedName>
    </domain>
    <domain>
        <recommendedName>
            <fullName evidence="18">Acetyl-coenzyme A carboxylase carboxyl transferase subunit beta</fullName>
            <shortName evidence="18">ACCase subunit beta</shortName>
            <shortName evidence="18">Acetyl-CoA carboxylase carboxyltransferase subunit beta</shortName>
        </recommendedName>
    </domain>
</protein>
<evidence type="ECO:0000256" key="15">
    <source>
        <dbReference type="ARBA" id="ARBA00025280"/>
    </source>
</evidence>
<evidence type="ECO:0000256" key="18">
    <source>
        <dbReference type="HAMAP-Rule" id="MF_01395"/>
    </source>
</evidence>
<evidence type="ECO:0000259" key="19">
    <source>
        <dbReference type="PROSITE" id="PS50980"/>
    </source>
</evidence>
<dbReference type="AlphaFoldDB" id="A0A839DZE2"/>
<evidence type="ECO:0000259" key="20">
    <source>
        <dbReference type="PROSITE" id="PS50989"/>
    </source>
</evidence>
<dbReference type="GO" id="GO:0008270">
    <property type="term" value="F:zinc ion binding"/>
    <property type="evidence" value="ECO:0007669"/>
    <property type="project" value="UniProtKB-UniRule"/>
</dbReference>
<comment type="catalytic activity">
    <reaction evidence="16 17">
        <text>N(6)-carboxybiotinyl-L-lysyl-[protein] + acetyl-CoA = N(6)-biotinyl-L-lysyl-[protein] + malonyl-CoA</text>
        <dbReference type="Rhea" id="RHEA:54728"/>
        <dbReference type="Rhea" id="RHEA-COMP:10505"/>
        <dbReference type="Rhea" id="RHEA-COMP:10506"/>
        <dbReference type="ChEBI" id="CHEBI:57288"/>
        <dbReference type="ChEBI" id="CHEBI:57384"/>
        <dbReference type="ChEBI" id="CHEBI:83144"/>
        <dbReference type="ChEBI" id="CHEBI:83145"/>
        <dbReference type="EC" id="2.1.3.15"/>
    </reaction>
</comment>
<dbReference type="GO" id="GO:0005524">
    <property type="term" value="F:ATP binding"/>
    <property type="evidence" value="ECO:0007669"/>
    <property type="project" value="UniProtKB-KW"/>
</dbReference>
<keyword evidence="10 18" id="KW-0863">Zinc-finger</keyword>
<evidence type="ECO:0000256" key="11">
    <source>
        <dbReference type="ARBA" id="ARBA00022832"/>
    </source>
</evidence>
<feature type="binding site" evidence="18">
    <location>
        <position position="43"/>
    </location>
    <ligand>
        <name>Zn(2+)</name>
        <dbReference type="ChEBI" id="CHEBI:29105"/>
    </ligand>
</feature>
<dbReference type="RefSeq" id="WP_328796324.1">
    <property type="nucleotide sequence ID" value="NZ_JACGWZ010000005.1"/>
</dbReference>
<evidence type="ECO:0000256" key="17">
    <source>
        <dbReference type="HAMAP-Rule" id="MF_00823"/>
    </source>
</evidence>
<dbReference type="Gene3D" id="3.90.226.10">
    <property type="entry name" value="2-enoyl-CoA Hydratase, Chain A, domain 1"/>
    <property type="match status" value="2"/>
</dbReference>
<evidence type="ECO:0000256" key="8">
    <source>
        <dbReference type="ARBA" id="ARBA00022679"/>
    </source>
</evidence>
<dbReference type="GO" id="GO:0003989">
    <property type="term" value="F:acetyl-CoA carboxylase activity"/>
    <property type="evidence" value="ECO:0007669"/>
    <property type="project" value="InterPro"/>
</dbReference>
<keyword evidence="22" id="KW-1185">Reference proteome</keyword>
<dbReference type="GO" id="GO:0006633">
    <property type="term" value="P:fatty acid biosynthetic process"/>
    <property type="evidence" value="ECO:0007669"/>
    <property type="project" value="UniProtKB-KW"/>
</dbReference>
<keyword evidence="14 17" id="KW-0275">Fatty acid biosynthesis</keyword>
<comment type="subunit">
    <text evidence="17">Acetyl-CoA carboxylase is a heterohexamer composed of biotin carboxyl carrier protein (AccB), biotin carboxylase (AccC) and two subunits each of ACCase subunit alpha (AccA) and ACCase subunit beta (AccD).</text>
</comment>
<keyword evidence="7 17" id="KW-0444">Lipid biosynthesis</keyword>
<evidence type="ECO:0000256" key="5">
    <source>
        <dbReference type="ARBA" id="ARBA00011664"/>
    </source>
</evidence>
<evidence type="ECO:0000256" key="10">
    <source>
        <dbReference type="ARBA" id="ARBA00022771"/>
    </source>
</evidence>
<dbReference type="PROSITE" id="PS50980">
    <property type="entry name" value="COA_CT_NTER"/>
    <property type="match status" value="1"/>
</dbReference>
<dbReference type="EC" id="2.1.3.15" evidence="17"/>
<evidence type="ECO:0000313" key="21">
    <source>
        <dbReference type="EMBL" id="MBA8826220.1"/>
    </source>
</evidence>
<evidence type="ECO:0000256" key="6">
    <source>
        <dbReference type="ARBA" id="ARBA00022490"/>
    </source>
</evidence>
<keyword evidence="21" id="KW-0436">Ligase</keyword>
<dbReference type="InterPro" id="IPR011762">
    <property type="entry name" value="COA_CT_N"/>
</dbReference>
<comment type="function">
    <text evidence="15 18">Component of the acetyl coenzyme A carboxylase (ACC) complex. Biotin carboxylase (BC) catalyzes the carboxylation of biotin on its carrier protein (BCCP) and then the CO(2) group is transferred by the transcarboxylase to acetyl-CoA to form malonyl-CoA.</text>
</comment>
<sequence>MLEASAARSMRQREPGRWELCGQCWSMIYGKRLSRELRVCPSCGHHFGIPVAERLDALLDPGWTPVGVEVTAEDPLGFTDLVAYPDRLRSARHRTGLQDAARCAVGAVEGHPLVVAAVDFDFMGGSLGGALGEIITTAGEIALRRHTPLLIVSASGGARMQEGLLALMQMAKTSQMLARLDEAGVLSISLITDPTFGGVAASFATSCDILLAEPGARLGFAGPRVIEQTIGESLPEGFQTAEFLFEHGLIDRVCSRHDQRPVLGRLLAACGGAAGQVADTDLGPDVVCTDSAEVRERVAWDAVQQARGITRPLALDYANLLLDGFVELHGSRLAGESGALIGGVGLLGGEPVILLGHQRGSNAPELVRRNFGMPQPDDYRKVQRLARLAAKLRIPVVTLIDTPGAYPGVSAEERGQAFAIAETLRVFAALPTPVVAVVIGEGGSGGALALGLADKVLICENAVYSVISPEGCAAILWKSAAAADQAAEQLRLTAGDALSLGVVDGIVPEPRGGSEQDPGRAADFLANALSRSLRDVHADGSRGLVQRRTARFRGFGADLVSHTFTETQE</sequence>
<dbReference type="PROSITE" id="PS50989">
    <property type="entry name" value="COA_CT_CTER"/>
    <property type="match status" value="1"/>
</dbReference>
<evidence type="ECO:0000256" key="13">
    <source>
        <dbReference type="ARBA" id="ARBA00023098"/>
    </source>
</evidence>
<comment type="cofactor">
    <cofactor evidence="18">
        <name>Zn(2+)</name>
        <dbReference type="ChEBI" id="CHEBI:29105"/>
    </cofactor>
    <text evidence="18">Binds 1 zinc ion per subunit.</text>
</comment>
<comment type="similarity">
    <text evidence="4">In the N-terminal section; belongs to the AccD/PCCB family.</text>
</comment>
<feature type="domain" description="CoA carboxyltransferase N-terminal" evidence="19">
    <location>
        <begin position="17"/>
        <end position="285"/>
    </location>
</feature>
<dbReference type="InterPro" id="IPR000438">
    <property type="entry name" value="Acetyl_CoA_COase_Trfase_b_su"/>
</dbReference>
<dbReference type="EMBL" id="JACGWZ010000005">
    <property type="protein sequence ID" value="MBA8826220.1"/>
    <property type="molecule type" value="Genomic_DNA"/>
</dbReference>
<dbReference type="PANTHER" id="PTHR42853:SF3">
    <property type="entry name" value="ACETYL-COENZYME A CARBOXYLASE CARBOXYL TRANSFERASE SUBUNIT ALPHA, CHLOROPLASTIC"/>
    <property type="match status" value="1"/>
</dbReference>
<dbReference type="InterPro" id="IPR001095">
    <property type="entry name" value="Acetyl_CoA_COase_a_su"/>
</dbReference>
<comment type="similarity">
    <text evidence="17">Belongs to the AccA family.</text>
</comment>
<keyword evidence="13 17" id="KW-0443">Lipid metabolism</keyword>
<comment type="pathway">
    <text evidence="2 17">Lipid metabolism; malonyl-CoA biosynthesis; malonyl-CoA from acetyl-CoA: step 1/1.</text>
</comment>
<keyword evidence="6 17" id="KW-0963">Cytoplasm</keyword>
<keyword evidence="18" id="KW-0862">Zinc</keyword>
<dbReference type="Pfam" id="PF03255">
    <property type="entry name" value="ACCA"/>
    <property type="match status" value="1"/>
</dbReference>
<evidence type="ECO:0000256" key="9">
    <source>
        <dbReference type="ARBA" id="ARBA00022741"/>
    </source>
</evidence>
<comment type="caution">
    <text evidence="21">The sequence shown here is derived from an EMBL/GenBank/DDBJ whole genome shotgun (WGS) entry which is preliminary data.</text>
</comment>
<keyword evidence="9 17" id="KW-0547">Nucleotide-binding</keyword>
<feature type="binding site" evidence="18">
    <location>
        <position position="21"/>
    </location>
    <ligand>
        <name>Zn(2+)</name>
        <dbReference type="ChEBI" id="CHEBI:29105"/>
    </ligand>
</feature>
<dbReference type="InterPro" id="IPR029045">
    <property type="entry name" value="ClpP/crotonase-like_dom_sf"/>
</dbReference>
<dbReference type="InterPro" id="IPR034733">
    <property type="entry name" value="AcCoA_carboxyl_beta"/>
</dbReference>
<keyword evidence="11 17" id="KW-0276">Fatty acid metabolism</keyword>
<evidence type="ECO:0000256" key="1">
    <source>
        <dbReference type="ARBA" id="ARBA00004496"/>
    </source>
</evidence>
<evidence type="ECO:0000256" key="2">
    <source>
        <dbReference type="ARBA" id="ARBA00004956"/>
    </source>
</evidence>
<name>A0A839DZE2_9PSEU</name>
<evidence type="ECO:0000256" key="14">
    <source>
        <dbReference type="ARBA" id="ARBA00023160"/>
    </source>
</evidence>
<gene>
    <name evidence="18" type="primary">accD</name>
    <name evidence="17" type="synonym">accA</name>
    <name evidence="21" type="ORF">FHX42_003596</name>
</gene>
<comment type="function">
    <text evidence="17">Component of the acetyl coenzyme A carboxylase (ACC) complex. First, biotin carboxylase catalyzes the carboxylation of biotin on its carrier protein (BCCP) and then the CO(2) group is transferred by the carboxyltransferase to acetyl-CoA to form malonyl-CoA.</text>
</comment>
<dbReference type="UniPathway" id="UPA00655">
    <property type="reaction ID" value="UER00711"/>
</dbReference>
<dbReference type="GO" id="GO:0016743">
    <property type="term" value="F:carboxyl- or carbamoyltransferase activity"/>
    <property type="evidence" value="ECO:0007669"/>
    <property type="project" value="UniProtKB-UniRule"/>
</dbReference>
<comment type="similarity">
    <text evidence="3">In the C-terminal section; belongs to the AccA family.</text>
</comment>
<evidence type="ECO:0000256" key="16">
    <source>
        <dbReference type="ARBA" id="ARBA00049152"/>
    </source>
</evidence>
<dbReference type="InterPro" id="IPR011763">
    <property type="entry name" value="COA_CT_C"/>
</dbReference>
<dbReference type="HAMAP" id="MF_00823">
    <property type="entry name" value="AcetylCoA_CT_alpha"/>
    <property type="match status" value="1"/>
</dbReference>